<dbReference type="EMBL" id="WRXN01000001">
    <property type="protein sequence ID" value="MVT07742.1"/>
    <property type="molecule type" value="Genomic_DNA"/>
</dbReference>
<dbReference type="InterPro" id="IPR009061">
    <property type="entry name" value="DNA-bd_dom_put_sf"/>
</dbReference>
<dbReference type="SUPFAM" id="SSF46955">
    <property type="entry name" value="Putative DNA-binding domain"/>
    <property type="match status" value="1"/>
</dbReference>
<dbReference type="Proteomes" id="UP000461730">
    <property type="component" value="Unassembled WGS sequence"/>
</dbReference>
<comment type="caution">
    <text evidence="1">The sequence shown here is derived from an EMBL/GenBank/DDBJ whole genome shotgun (WGS) entry which is preliminary data.</text>
</comment>
<accession>A0A7K1U056</accession>
<protein>
    <submittedName>
        <fullName evidence="1">DNA-binding protein</fullName>
    </submittedName>
</protein>
<dbReference type="RefSeq" id="WP_157305122.1">
    <property type="nucleotide sequence ID" value="NZ_WRXN01000001.1"/>
</dbReference>
<dbReference type="PANTHER" id="PTHR34585:SF22">
    <property type="entry name" value="HELIX-TURN-HELIX DOMAIN-CONTAINING PROTEIN"/>
    <property type="match status" value="1"/>
</dbReference>
<proteinExistence type="predicted"/>
<dbReference type="AlphaFoldDB" id="A0A7K1U056"/>
<reference evidence="1 2" key="1">
    <citation type="submission" date="2019-12" db="EMBL/GenBank/DDBJ databases">
        <title>Chitinophaga sp. strain ysch24 (GDMCC 1.1355), whole genome shotgun sequence.</title>
        <authorList>
            <person name="Zhang X."/>
        </authorList>
    </citation>
    <scope>NUCLEOTIDE SEQUENCE [LARGE SCALE GENOMIC DNA]</scope>
    <source>
        <strain evidence="2">ysch24</strain>
    </source>
</reference>
<evidence type="ECO:0000313" key="1">
    <source>
        <dbReference type="EMBL" id="MVT07742.1"/>
    </source>
</evidence>
<keyword evidence="1" id="KW-0238">DNA-binding</keyword>
<dbReference type="PANTHER" id="PTHR34585">
    <property type="match status" value="1"/>
</dbReference>
<evidence type="ECO:0000313" key="2">
    <source>
        <dbReference type="Proteomes" id="UP000461730"/>
    </source>
</evidence>
<sequence>MASEVGRVTRDQLVTLGDLQQLKMELLEEVAGLLAGHLAGKRQQPKRWMRSEEVKALLGISTGKLFRLRKLGILPYAQIDRVFLYDVSDVDQMLSERKIGTRISLPQVDKRLRSKKEKR</sequence>
<name>A0A7K1U056_9BACT</name>
<keyword evidence="2" id="KW-1185">Reference proteome</keyword>
<organism evidence="1 2">
    <name type="scientific">Chitinophaga tropicalis</name>
    <dbReference type="NCBI Taxonomy" id="2683588"/>
    <lineage>
        <taxon>Bacteria</taxon>
        <taxon>Pseudomonadati</taxon>
        <taxon>Bacteroidota</taxon>
        <taxon>Chitinophagia</taxon>
        <taxon>Chitinophagales</taxon>
        <taxon>Chitinophagaceae</taxon>
        <taxon>Chitinophaga</taxon>
    </lineage>
</organism>
<gene>
    <name evidence="1" type="ORF">GO493_05675</name>
</gene>
<dbReference type="GO" id="GO:0003677">
    <property type="term" value="F:DNA binding"/>
    <property type="evidence" value="ECO:0007669"/>
    <property type="project" value="UniProtKB-KW"/>
</dbReference>